<dbReference type="AlphaFoldDB" id="A0A160DU47"/>
<evidence type="ECO:0008006" key="5">
    <source>
        <dbReference type="Google" id="ProtNLM"/>
    </source>
</evidence>
<accession>A0A160DU47</accession>
<name>A0A160DU47_9GAMM</name>
<protein>
    <recommendedName>
        <fullName evidence="5">NHL repeat containing protein</fullName>
    </recommendedName>
</protein>
<dbReference type="RefSeq" id="WP_067646663.1">
    <property type="nucleotide sequence ID" value="NZ_CP015249.1"/>
</dbReference>
<evidence type="ECO:0000256" key="2">
    <source>
        <dbReference type="SAM" id="SignalP"/>
    </source>
</evidence>
<feature type="compositionally biased region" description="Basic and acidic residues" evidence="1">
    <location>
        <begin position="491"/>
        <end position="511"/>
    </location>
</feature>
<dbReference type="OrthoDB" id="8889994at2"/>
<organism evidence="3 4">
    <name type="scientific">Dokdonella koreensis DS-123</name>
    <dbReference type="NCBI Taxonomy" id="1300342"/>
    <lineage>
        <taxon>Bacteria</taxon>
        <taxon>Pseudomonadati</taxon>
        <taxon>Pseudomonadota</taxon>
        <taxon>Gammaproteobacteria</taxon>
        <taxon>Lysobacterales</taxon>
        <taxon>Rhodanobacteraceae</taxon>
        <taxon>Dokdonella</taxon>
    </lineage>
</organism>
<evidence type="ECO:0000256" key="1">
    <source>
        <dbReference type="SAM" id="MobiDB-lite"/>
    </source>
</evidence>
<dbReference type="InterPro" id="IPR011042">
    <property type="entry name" value="6-blade_b-propeller_TolB-like"/>
</dbReference>
<reference evidence="3 4" key="1">
    <citation type="submission" date="2016-04" db="EMBL/GenBank/DDBJ databases">
        <title>Complete genome sequence of Dokdonella koreensis DS-123T.</title>
        <authorList>
            <person name="Kim J.F."/>
            <person name="Lee H."/>
            <person name="Kwak M.-J."/>
        </authorList>
    </citation>
    <scope>NUCLEOTIDE SEQUENCE [LARGE SCALE GENOMIC DNA]</scope>
    <source>
        <strain evidence="3 4">DS-123</strain>
    </source>
</reference>
<keyword evidence="4" id="KW-1185">Reference proteome</keyword>
<dbReference type="STRING" id="1300342.I596_1933"/>
<dbReference type="SUPFAM" id="SSF63829">
    <property type="entry name" value="Calcium-dependent phosphotriesterase"/>
    <property type="match status" value="1"/>
</dbReference>
<keyword evidence="2" id="KW-0732">Signal</keyword>
<gene>
    <name evidence="3" type="ORF">I596_1933</name>
</gene>
<sequence length="511" mass="55788">MKIRPLLLCCLVVALCAPAAMAQVALPAKPANQKQKELDPATLTEAQIKQVQLPAVLGQLASIYQEKEDMRRLTWTLERLGQLRPSSGEVKLALAAAYANLDDKSRAYDVLLKMQQQGFGYNLADDPRFKKVSDTQVWTYAVENLRANLKPFGEGKVAFDLPKGDYLFESIGWDPKRKQFLVGSVREGKVYLVDKAGKLTDFIAPNAQNGLWGVHALAVDAERDALYVASTASIYYKGFSAETNGQAGLFKFKLSTGAFVEKYLLPDAGAPHTLSSVVVSRKGQVFATDGVKNLLYRLEGKNVKPLMNNPRLTSLRGVAVSDDGKLLYFADFTHGIAGLDLTTGKGFDLHYNAAALVLSGIEGLYWYDNTLIAVEPGMSPKRVLRMHLTPDGRALTKVMPLDAAKPEFGFPTVGTVADGGFYFIADSRRAHYDSYGVAKDDGALAPVRIYRSDARFAWDQKGIDVAVGKEIPPGGNALDGDDLRFTPARPFSDKPQEQTELEKALDKKGGG</sequence>
<feature type="chain" id="PRO_5007813145" description="NHL repeat containing protein" evidence="2">
    <location>
        <begin position="23"/>
        <end position="511"/>
    </location>
</feature>
<feature type="region of interest" description="Disordered" evidence="1">
    <location>
        <begin position="471"/>
        <end position="511"/>
    </location>
</feature>
<dbReference type="KEGG" id="dko:I596_1933"/>
<feature type="signal peptide" evidence="2">
    <location>
        <begin position="1"/>
        <end position="22"/>
    </location>
</feature>
<evidence type="ECO:0000313" key="4">
    <source>
        <dbReference type="Proteomes" id="UP000076830"/>
    </source>
</evidence>
<proteinExistence type="predicted"/>
<dbReference type="Proteomes" id="UP000076830">
    <property type="component" value="Chromosome"/>
</dbReference>
<evidence type="ECO:0000313" key="3">
    <source>
        <dbReference type="EMBL" id="ANB17955.1"/>
    </source>
</evidence>
<dbReference type="Gene3D" id="2.120.10.30">
    <property type="entry name" value="TolB, C-terminal domain"/>
    <property type="match status" value="1"/>
</dbReference>
<dbReference type="EMBL" id="CP015249">
    <property type="protein sequence ID" value="ANB17955.1"/>
    <property type="molecule type" value="Genomic_DNA"/>
</dbReference>